<feature type="signal peptide" evidence="1">
    <location>
        <begin position="1"/>
        <end position="27"/>
    </location>
</feature>
<reference evidence="2 3" key="1">
    <citation type="journal article" date="2015" name="Int. J. Syst. Evol. Microbiol.">
        <title>Carboxylicivirga linearis sp. nov., isolated from a sea cucumber culture pond.</title>
        <authorList>
            <person name="Wang F.Q."/>
            <person name="Zhou Y.X."/>
            <person name="Lin X.Z."/>
            <person name="Chen G.J."/>
            <person name="Du Z.J."/>
        </authorList>
    </citation>
    <scope>NUCLEOTIDE SEQUENCE [LARGE SCALE GENOMIC DNA]</scope>
    <source>
        <strain evidence="2 3">FB218</strain>
    </source>
</reference>
<evidence type="ECO:0008006" key="4">
    <source>
        <dbReference type="Google" id="ProtNLM"/>
    </source>
</evidence>
<evidence type="ECO:0000313" key="3">
    <source>
        <dbReference type="Proteomes" id="UP000708576"/>
    </source>
</evidence>
<dbReference type="SUPFAM" id="SSF56935">
    <property type="entry name" value="Porins"/>
    <property type="match status" value="1"/>
</dbReference>
<keyword evidence="1" id="KW-0732">Signal</keyword>
<comment type="caution">
    <text evidence="2">The sequence shown here is derived from an EMBL/GenBank/DDBJ whole genome shotgun (WGS) entry which is preliminary data.</text>
</comment>
<keyword evidence="3" id="KW-1185">Reference proteome</keyword>
<dbReference type="Gene3D" id="2.40.160.10">
    <property type="entry name" value="Porin"/>
    <property type="match status" value="1"/>
</dbReference>
<feature type="chain" id="PRO_5045561330" description="Porin" evidence="1">
    <location>
        <begin position="28"/>
        <end position="394"/>
    </location>
</feature>
<evidence type="ECO:0000313" key="2">
    <source>
        <dbReference type="EMBL" id="MBS2097447.1"/>
    </source>
</evidence>
<dbReference type="Proteomes" id="UP000708576">
    <property type="component" value="Unassembled WGS sequence"/>
</dbReference>
<name>A0ABS5JRE7_9BACT</name>
<sequence length="394" mass="43906">MKLIRKQLRKILGTALVTLFLGSAVYAQENETPQLELGGALRFNYNHSSWKEGHANTGGDFGFDVFRLNAKAKYKGLNLNAEYRFYSTGFGGGMLKQGWVGYDFSENSELQFGLTQVPFGLTTYNSNSWFFSLNYYVGLEDDHDMGVKYSTKQGNWDIDLAFFKNAEELRFGGNTDVDPGRYSYDLGSIADADGNMTYRNREVNQFNAKFAYNIGEGSVTQQIGASGEFGGIYNLDTQKTGSRYALAGHYRLKAGKFGLNAAATYYKMNPNNAEGQDDRLVAMVAYGAAYMVAAEATTYTIGASYSVPVDWDPISNLTFYNDFGYMNKAVSDFTDSYMNVTGVMVTSGSVYTYIDYAMGKNQPWLGNEWTHGLGVGNPDAEWEARFNINIGYYF</sequence>
<dbReference type="RefSeq" id="WP_212213858.1">
    <property type="nucleotide sequence ID" value="NZ_JAGUCO010000002.1"/>
</dbReference>
<evidence type="ECO:0000256" key="1">
    <source>
        <dbReference type="SAM" id="SignalP"/>
    </source>
</evidence>
<gene>
    <name evidence="2" type="ORF">KEM10_04090</name>
</gene>
<proteinExistence type="predicted"/>
<dbReference type="InterPro" id="IPR023614">
    <property type="entry name" value="Porin_dom_sf"/>
</dbReference>
<organism evidence="2 3">
    <name type="scientific">Carboxylicivirga linearis</name>
    <dbReference type="NCBI Taxonomy" id="1628157"/>
    <lineage>
        <taxon>Bacteria</taxon>
        <taxon>Pseudomonadati</taxon>
        <taxon>Bacteroidota</taxon>
        <taxon>Bacteroidia</taxon>
        <taxon>Marinilabiliales</taxon>
        <taxon>Marinilabiliaceae</taxon>
        <taxon>Carboxylicivirga</taxon>
    </lineage>
</organism>
<accession>A0ABS5JRE7</accession>
<dbReference type="EMBL" id="JAGUCO010000002">
    <property type="protein sequence ID" value="MBS2097447.1"/>
    <property type="molecule type" value="Genomic_DNA"/>
</dbReference>
<protein>
    <recommendedName>
        <fullName evidence="4">Porin</fullName>
    </recommendedName>
</protein>